<dbReference type="STRING" id="413882.AAW51_3199"/>
<dbReference type="GO" id="GO:0016757">
    <property type="term" value="F:glycosyltransferase activity"/>
    <property type="evidence" value="ECO:0007669"/>
    <property type="project" value="UniProtKB-KW"/>
</dbReference>
<dbReference type="KEGG" id="pbh:AAW51_3199"/>
<feature type="domain" description="Glycosyl transferase family 1" evidence="3">
    <location>
        <begin position="177"/>
        <end position="340"/>
    </location>
</feature>
<feature type="domain" description="Glycosyltransferase subfamily 4-like N-terminal" evidence="4">
    <location>
        <begin position="10"/>
        <end position="168"/>
    </location>
</feature>
<dbReference type="InterPro" id="IPR001296">
    <property type="entry name" value="Glyco_trans_1"/>
</dbReference>
<evidence type="ECO:0000256" key="2">
    <source>
        <dbReference type="ARBA" id="ARBA00022679"/>
    </source>
</evidence>
<dbReference type="Gene3D" id="3.40.50.2000">
    <property type="entry name" value="Glycogen Phosphorylase B"/>
    <property type="match status" value="2"/>
</dbReference>
<name>A0A0G3BTN9_9BURK</name>
<keyword evidence="2 5" id="KW-0808">Transferase</keyword>
<gene>
    <name evidence="5" type="ORF">AAW51_3199</name>
</gene>
<dbReference type="InterPro" id="IPR028098">
    <property type="entry name" value="Glyco_trans_4-like_N"/>
</dbReference>
<keyword evidence="6" id="KW-1185">Reference proteome</keyword>
<dbReference type="PANTHER" id="PTHR12526:SF510">
    <property type="entry name" value="D-INOSITOL 3-PHOSPHATE GLYCOSYLTRANSFERASE"/>
    <property type="match status" value="1"/>
</dbReference>
<reference evidence="5 6" key="1">
    <citation type="submission" date="2015-05" db="EMBL/GenBank/DDBJ databases">
        <authorList>
            <person name="Tang B."/>
            <person name="Yu Y."/>
        </authorList>
    </citation>
    <scope>NUCLEOTIDE SEQUENCE [LARGE SCALE GENOMIC DNA]</scope>
    <source>
        <strain evidence="5 6">DSM 7029</strain>
    </source>
</reference>
<evidence type="ECO:0000259" key="3">
    <source>
        <dbReference type="Pfam" id="PF00534"/>
    </source>
</evidence>
<evidence type="ECO:0000256" key="1">
    <source>
        <dbReference type="ARBA" id="ARBA00022676"/>
    </source>
</evidence>
<evidence type="ECO:0000313" key="5">
    <source>
        <dbReference type="EMBL" id="AKJ29890.1"/>
    </source>
</evidence>
<proteinExistence type="predicted"/>
<dbReference type="SUPFAM" id="SSF53756">
    <property type="entry name" value="UDP-Glycosyltransferase/glycogen phosphorylase"/>
    <property type="match status" value="1"/>
</dbReference>
<evidence type="ECO:0000313" key="6">
    <source>
        <dbReference type="Proteomes" id="UP000035352"/>
    </source>
</evidence>
<accession>A0A0G3BTN9</accession>
<organism evidence="5 6">
    <name type="scientific">Caldimonas brevitalea</name>
    <dbReference type="NCBI Taxonomy" id="413882"/>
    <lineage>
        <taxon>Bacteria</taxon>
        <taxon>Pseudomonadati</taxon>
        <taxon>Pseudomonadota</taxon>
        <taxon>Betaproteobacteria</taxon>
        <taxon>Burkholderiales</taxon>
        <taxon>Sphaerotilaceae</taxon>
        <taxon>Caldimonas</taxon>
    </lineage>
</organism>
<dbReference type="Pfam" id="PF00534">
    <property type="entry name" value="Glycos_transf_1"/>
    <property type="match status" value="1"/>
</dbReference>
<sequence>MHILESLDHGGLERVVTDLAIAQRRYGHDVSVLCLHRTEGYKAELLKHGIDVVIAGKSRPFDVPALRCIRRSVAERRAEIVHAHSFVPNYYAATAMFGMPGRPTLVGTCHDMGTRLSSRKLGLFYGWSLHRTAGVAMVGRQVHDRFVGDGIVPAAKASTVLNGIPVERFRWSPERRAEARRTLGIGPDELVVGAVGRLVALKNHRLLIAQLPALLQAHPQLRLVLIGSGPLEEELREEARKLGVTHKVLFAGQRSDVAQLTPAFDVFAMPSLTEGVSIALLEACATRLPIVATRVGGNPEIISDGETGLLVPPADGPALQQALSRLLSDAVLRERLASGASAWVHANASIETLRSAYDRFYAKAVGPNLSAIQPA</sequence>
<dbReference type="EMBL" id="CP011371">
    <property type="protein sequence ID" value="AKJ29890.1"/>
    <property type="molecule type" value="Genomic_DNA"/>
</dbReference>
<dbReference type="AlphaFoldDB" id="A0A0G3BTN9"/>
<protein>
    <submittedName>
        <fullName evidence="5">Glycosyl transferase</fullName>
    </submittedName>
</protein>
<evidence type="ECO:0000259" key="4">
    <source>
        <dbReference type="Pfam" id="PF13439"/>
    </source>
</evidence>
<dbReference type="PANTHER" id="PTHR12526">
    <property type="entry name" value="GLYCOSYLTRANSFERASE"/>
    <property type="match status" value="1"/>
</dbReference>
<dbReference type="Proteomes" id="UP000035352">
    <property type="component" value="Chromosome"/>
</dbReference>
<keyword evidence="1" id="KW-0328">Glycosyltransferase</keyword>
<dbReference type="Pfam" id="PF13439">
    <property type="entry name" value="Glyco_transf_4"/>
    <property type="match status" value="1"/>
</dbReference>